<dbReference type="AlphaFoldDB" id="A0A0K8RA51"/>
<keyword evidence="1" id="KW-0012">Acyltransferase</keyword>
<dbReference type="GO" id="GO:0016746">
    <property type="term" value="F:acyltransferase activity"/>
    <property type="evidence" value="ECO:0007669"/>
    <property type="project" value="UniProtKB-KW"/>
</dbReference>
<evidence type="ECO:0000313" key="1">
    <source>
        <dbReference type="EMBL" id="JAA68042.1"/>
    </source>
</evidence>
<reference evidence="1" key="1">
    <citation type="submission" date="2012-12" db="EMBL/GenBank/DDBJ databases">
        <title>Identification and characterization of a phenylalanine ammonia-lyase gene family in Isatis indigotica Fort.</title>
        <authorList>
            <person name="Liu Q."/>
            <person name="Chen J."/>
            <person name="Zhou X."/>
            <person name="Di P."/>
            <person name="Xiao Y."/>
            <person name="Xuan H."/>
            <person name="Zhang L."/>
            <person name="Chen W."/>
        </authorList>
    </citation>
    <scope>NUCLEOTIDE SEQUENCE</scope>
    <source>
        <tissue evidence="1">Salivary gland</tissue>
    </source>
</reference>
<proteinExistence type="evidence at transcript level"/>
<protein>
    <submittedName>
        <fullName evidence="1">Putative acyl-coa:dihydroxyactetone-phosphate acyltransferase dhapat</fullName>
    </submittedName>
</protein>
<accession>A0A0K8RA51</accession>
<keyword evidence="1" id="KW-0808">Transferase</keyword>
<name>A0A0K8RA51_IXORI</name>
<sequence length="144" mass="16753">MRMLCPISSRTFLASSATSARGRCWAWLTSVMAAWTRALSSTFCLISSGVRAAWKRYRGQLHCRVHHDRSPLVRRSDKMSSKCSPLRLTLMMISRWLRARVRGLLSPMEKPHEMMFLQVVRARRAPWRKVLLTEAQSLWINAFF</sequence>
<organism evidence="1">
    <name type="scientific">Ixodes ricinus</name>
    <name type="common">Common tick</name>
    <name type="synonym">Acarus ricinus</name>
    <dbReference type="NCBI Taxonomy" id="34613"/>
    <lineage>
        <taxon>Eukaryota</taxon>
        <taxon>Metazoa</taxon>
        <taxon>Ecdysozoa</taxon>
        <taxon>Arthropoda</taxon>
        <taxon>Chelicerata</taxon>
        <taxon>Arachnida</taxon>
        <taxon>Acari</taxon>
        <taxon>Parasitiformes</taxon>
        <taxon>Ixodida</taxon>
        <taxon>Ixodoidea</taxon>
        <taxon>Ixodidae</taxon>
        <taxon>Ixodinae</taxon>
        <taxon>Ixodes</taxon>
    </lineage>
</organism>
<dbReference type="EMBL" id="GADI01005766">
    <property type="protein sequence ID" value="JAA68042.1"/>
    <property type="molecule type" value="mRNA"/>
</dbReference>